<dbReference type="GO" id="GO:0004672">
    <property type="term" value="F:protein kinase activity"/>
    <property type="evidence" value="ECO:0007669"/>
    <property type="project" value="InterPro"/>
</dbReference>
<reference evidence="2 3" key="2">
    <citation type="submission" date="2020-02" db="EMBL/GenBank/DDBJ databases">
        <title>Genome sequences of Thiorhodococcus mannitoliphagus and Thiorhodococcus minor, purple sulfur photosynthetic bacteria in the gammaproteobacterial family, Chromatiaceae.</title>
        <authorList>
            <person name="Aviles F.A."/>
            <person name="Meyer T.E."/>
            <person name="Kyndt J.A."/>
        </authorList>
    </citation>
    <scope>NUCLEOTIDE SEQUENCE [LARGE SCALE GENOMIC DNA]</scope>
    <source>
        <strain evidence="2 3">DSM 18266</strain>
    </source>
</reference>
<dbReference type="InterPro" id="IPR000719">
    <property type="entry name" value="Prot_kinase_dom"/>
</dbReference>
<evidence type="ECO:0000313" key="2">
    <source>
        <dbReference type="EMBL" id="NEX20278.1"/>
    </source>
</evidence>
<reference evidence="3" key="1">
    <citation type="journal article" date="2020" name="Microbiol. Resour. Announc.">
        <title>Draft Genome Sequences of Thiorhodococcus mannitoliphagus and Thiorhodococcus minor, Purple Sulfur Photosynthetic Bacteria in the Gammaproteobacterial Family Chromatiaceae.</title>
        <authorList>
            <person name="Aviles F.A."/>
            <person name="Meyer T.E."/>
            <person name="Kyndt J.A."/>
        </authorList>
    </citation>
    <scope>NUCLEOTIDE SEQUENCE [LARGE SCALE GENOMIC DNA]</scope>
    <source>
        <strain evidence="3">DSM 18266</strain>
    </source>
</reference>
<name>A0A6P1DQH5_9GAMM</name>
<gene>
    <name evidence="2" type="ORF">G3480_08110</name>
</gene>
<comment type="caution">
    <text evidence="2">The sequence shown here is derived from an EMBL/GenBank/DDBJ whole genome shotgun (WGS) entry which is preliminary data.</text>
</comment>
<dbReference type="Gene3D" id="1.10.510.10">
    <property type="entry name" value="Transferase(Phosphotransferase) domain 1"/>
    <property type="match status" value="1"/>
</dbReference>
<sequence length="347" mass="38275">MSEVVFDAAGAGKTLGPELDRGGEGTVYLLPERGDLVVKIYAPEKLASRGEQLRDKVEAQIATWPCLKDEPLAWPRMSIYDDKGQWIGYVMRRGAGVTLRKLAHPKLSNQHFPGLSRHFVVESLLQVLRCVQILHRQGIHLGDVNLNNFLCDPFSGQVTLIDCDSFQIAQSNGPFFPCPVGSQDTTAPEHLGVDFARVRRTSASDAFSLAILMFQCLMLGRHPYDSVGGCNPVDNLRQGHFPYGKGGARPGSQGAIPQGPWYLLWSHLSGSLKNAFIQTFTEGAANPQARPGIDDWFLLLKQYQYSIRQGWLSDEIRPAAPKPQGKLRGALANTLNKQPLQASNWVS</sequence>
<proteinExistence type="predicted"/>
<evidence type="ECO:0000313" key="3">
    <source>
        <dbReference type="Proteomes" id="UP000471640"/>
    </source>
</evidence>
<evidence type="ECO:0000259" key="1">
    <source>
        <dbReference type="PROSITE" id="PS50011"/>
    </source>
</evidence>
<dbReference type="EMBL" id="JAAIJR010000025">
    <property type="protein sequence ID" value="NEX20278.1"/>
    <property type="molecule type" value="Genomic_DNA"/>
</dbReference>
<organism evidence="2 3">
    <name type="scientific">Thiorhodococcus mannitoliphagus</name>
    <dbReference type="NCBI Taxonomy" id="329406"/>
    <lineage>
        <taxon>Bacteria</taxon>
        <taxon>Pseudomonadati</taxon>
        <taxon>Pseudomonadota</taxon>
        <taxon>Gammaproteobacteria</taxon>
        <taxon>Chromatiales</taxon>
        <taxon>Chromatiaceae</taxon>
        <taxon>Thiorhodococcus</taxon>
    </lineage>
</organism>
<dbReference type="PROSITE" id="PS50011">
    <property type="entry name" value="PROTEIN_KINASE_DOM"/>
    <property type="match status" value="1"/>
</dbReference>
<keyword evidence="3" id="KW-1185">Reference proteome</keyword>
<dbReference type="Pfam" id="PF00069">
    <property type="entry name" value="Pkinase"/>
    <property type="match status" value="1"/>
</dbReference>
<dbReference type="GO" id="GO:0005524">
    <property type="term" value="F:ATP binding"/>
    <property type="evidence" value="ECO:0007669"/>
    <property type="project" value="InterPro"/>
</dbReference>
<dbReference type="InterPro" id="IPR011009">
    <property type="entry name" value="Kinase-like_dom_sf"/>
</dbReference>
<feature type="domain" description="Protein kinase" evidence="1">
    <location>
        <begin position="13"/>
        <end position="312"/>
    </location>
</feature>
<accession>A0A6P1DQH5</accession>
<protein>
    <recommendedName>
        <fullName evidence="1">Protein kinase domain-containing protein</fullName>
    </recommendedName>
</protein>
<dbReference type="AlphaFoldDB" id="A0A6P1DQH5"/>
<dbReference type="SUPFAM" id="SSF56112">
    <property type="entry name" value="Protein kinase-like (PK-like)"/>
    <property type="match status" value="1"/>
</dbReference>
<dbReference type="Proteomes" id="UP000471640">
    <property type="component" value="Unassembled WGS sequence"/>
</dbReference>